<accession>A0A1E3QN02</accession>
<dbReference type="InterPro" id="IPR019182">
    <property type="entry name" value="Cytochrome_b-c1_su10_fun"/>
</dbReference>
<evidence type="ECO:0000256" key="1">
    <source>
        <dbReference type="SAM" id="Phobius"/>
    </source>
</evidence>
<organism evidence="2 3">
    <name type="scientific">Babjeviella inositovora NRRL Y-12698</name>
    <dbReference type="NCBI Taxonomy" id="984486"/>
    <lineage>
        <taxon>Eukaryota</taxon>
        <taxon>Fungi</taxon>
        <taxon>Dikarya</taxon>
        <taxon>Ascomycota</taxon>
        <taxon>Saccharomycotina</taxon>
        <taxon>Pichiomycetes</taxon>
        <taxon>Serinales incertae sedis</taxon>
        <taxon>Babjeviella</taxon>
    </lineage>
</organism>
<gene>
    <name evidence="2" type="ORF">BABINDRAFT_147617</name>
</gene>
<keyword evidence="1" id="KW-1133">Transmembrane helix</keyword>
<dbReference type="GO" id="GO:0008121">
    <property type="term" value="F:quinol-cytochrome-c reductase activity"/>
    <property type="evidence" value="ECO:0007669"/>
    <property type="project" value="EnsemblFungi"/>
</dbReference>
<dbReference type="STRING" id="984486.A0A1E3QN02"/>
<dbReference type="GO" id="GO:0006122">
    <property type="term" value="P:mitochondrial electron transport, ubiquinol to cytochrome c"/>
    <property type="evidence" value="ECO:0007669"/>
    <property type="project" value="EnsemblFungi"/>
</dbReference>
<dbReference type="EMBL" id="KV454433">
    <property type="protein sequence ID" value="ODQ79065.1"/>
    <property type="molecule type" value="Genomic_DNA"/>
</dbReference>
<dbReference type="PANTHER" id="PTHR28254">
    <property type="entry name" value="CYTOCHROME B-C1 COMPLEX SUBUNIT 10"/>
    <property type="match status" value="1"/>
</dbReference>
<dbReference type="OrthoDB" id="2391627at2759"/>
<name>A0A1E3QN02_9ASCO</name>
<sequence>MVSYVRGPSYKSVKAFNKISALRAYSPFLAVWGAAAGIAVLTFGEHVPLIRNTFLRHIPVVGDHYVYNPDPEDIPV</sequence>
<evidence type="ECO:0000313" key="3">
    <source>
        <dbReference type="Proteomes" id="UP000094336"/>
    </source>
</evidence>
<dbReference type="PANTHER" id="PTHR28254:SF1">
    <property type="entry name" value="CYTOCHROME B-C1 COMPLEX SUBUNIT 10, MITOCHONDRIAL"/>
    <property type="match status" value="1"/>
</dbReference>
<proteinExistence type="predicted"/>
<dbReference type="GO" id="GO:0005743">
    <property type="term" value="C:mitochondrial inner membrane"/>
    <property type="evidence" value="ECO:0007669"/>
    <property type="project" value="EnsemblFungi"/>
</dbReference>
<dbReference type="AlphaFoldDB" id="A0A1E3QN02"/>
<feature type="transmembrane region" description="Helical" evidence="1">
    <location>
        <begin position="21"/>
        <end position="43"/>
    </location>
</feature>
<protein>
    <recommendedName>
        <fullName evidence="4">Cytochrome b-c1 complex subunit 10</fullName>
    </recommendedName>
</protein>
<keyword evidence="3" id="KW-1185">Reference proteome</keyword>
<dbReference type="RefSeq" id="XP_018984393.1">
    <property type="nucleotide sequence ID" value="XM_019127195.1"/>
</dbReference>
<dbReference type="GO" id="GO:0045275">
    <property type="term" value="C:respiratory chain complex III"/>
    <property type="evidence" value="ECO:0007669"/>
    <property type="project" value="EnsemblFungi"/>
</dbReference>
<keyword evidence="1" id="KW-0812">Transmembrane</keyword>
<dbReference type="Proteomes" id="UP000094336">
    <property type="component" value="Unassembled WGS sequence"/>
</dbReference>
<dbReference type="GeneID" id="30145048"/>
<evidence type="ECO:0000313" key="2">
    <source>
        <dbReference type="EMBL" id="ODQ79065.1"/>
    </source>
</evidence>
<dbReference type="Pfam" id="PF09796">
    <property type="entry name" value="QCR10"/>
    <property type="match status" value="1"/>
</dbReference>
<evidence type="ECO:0008006" key="4">
    <source>
        <dbReference type="Google" id="ProtNLM"/>
    </source>
</evidence>
<reference evidence="3" key="1">
    <citation type="submission" date="2016-05" db="EMBL/GenBank/DDBJ databases">
        <title>Comparative genomics of biotechnologically important yeasts.</title>
        <authorList>
            <consortium name="DOE Joint Genome Institute"/>
            <person name="Riley R."/>
            <person name="Haridas S."/>
            <person name="Wolfe K.H."/>
            <person name="Lopes M.R."/>
            <person name="Hittinger C.T."/>
            <person name="Goker M."/>
            <person name="Salamov A."/>
            <person name="Wisecaver J."/>
            <person name="Long T.M."/>
            <person name="Aerts A.L."/>
            <person name="Barry K."/>
            <person name="Choi C."/>
            <person name="Clum A."/>
            <person name="Coughlan A.Y."/>
            <person name="Deshpande S."/>
            <person name="Douglass A.P."/>
            <person name="Hanson S.J."/>
            <person name="Klenk H.-P."/>
            <person name="Labutti K."/>
            <person name="Lapidus A."/>
            <person name="Lindquist E."/>
            <person name="Lipzen A."/>
            <person name="Meier-Kolthoff J.P."/>
            <person name="Ohm R.A."/>
            <person name="Otillar R.P."/>
            <person name="Pangilinan J."/>
            <person name="Peng Y."/>
            <person name="Rokas A."/>
            <person name="Rosa C.A."/>
            <person name="Scheuner C."/>
            <person name="Sibirny A.A."/>
            <person name="Slot J.C."/>
            <person name="Stielow J.B."/>
            <person name="Sun H."/>
            <person name="Kurtzman C.P."/>
            <person name="Blackwell M."/>
            <person name="Grigoriev I.V."/>
            <person name="Jeffries T.W."/>
        </authorList>
    </citation>
    <scope>NUCLEOTIDE SEQUENCE [LARGE SCALE GENOMIC DNA]</scope>
    <source>
        <strain evidence="3">NRRL Y-12698</strain>
    </source>
</reference>
<keyword evidence="1" id="KW-0472">Membrane</keyword>